<evidence type="ECO:0000313" key="4">
    <source>
        <dbReference type="EMBL" id="AZA86086.1"/>
    </source>
</evidence>
<evidence type="ECO:0000256" key="1">
    <source>
        <dbReference type="ARBA" id="ARBA00022553"/>
    </source>
</evidence>
<dbReference type="EMBL" id="CP033915">
    <property type="protein sequence ID" value="AZA86086.1"/>
    <property type="molecule type" value="Genomic_DNA"/>
</dbReference>
<accession>A0AAD0YGQ9</accession>
<evidence type="ECO:0000256" key="2">
    <source>
        <dbReference type="SAM" id="Phobius"/>
    </source>
</evidence>
<protein>
    <recommendedName>
        <fullName evidence="3">Two component regulator three Y domain-containing protein</fullName>
    </recommendedName>
</protein>
<evidence type="ECO:0000313" key="7">
    <source>
        <dbReference type="Proteomes" id="UP000281741"/>
    </source>
</evidence>
<proteinExistence type="predicted"/>
<dbReference type="PANTHER" id="PTHR43547">
    <property type="entry name" value="TWO-COMPONENT HISTIDINE KINASE"/>
    <property type="match status" value="1"/>
</dbReference>
<evidence type="ECO:0000313" key="6">
    <source>
        <dbReference type="Proteomes" id="UP000274073"/>
    </source>
</evidence>
<keyword evidence="2" id="KW-0812">Transmembrane</keyword>
<dbReference type="EMBL" id="CP033912">
    <property type="protein sequence ID" value="AZA94494.1"/>
    <property type="molecule type" value="Genomic_DNA"/>
</dbReference>
<dbReference type="SUPFAM" id="SSF50998">
    <property type="entry name" value="Quinoprotein alcohol dehydrogenase-like"/>
    <property type="match status" value="1"/>
</dbReference>
<gene>
    <name evidence="4" type="ORF">EG349_04445</name>
    <name evidence="5" type="ORF">EG353_02470</name>
</gene>
<dbReference type="InterPro" id="IPR011110">
    <property type="entry name" value="Reg_prop"/>
</dbReference>
<dbReference type="Pfam" id="PF07494">
    <property type="entry name" value="Reg_prop"/>
    <property type="match status" value="1"/>
</dbReference>
<dbReference type="InterPro" id="IPR013783">
    <property type="entry name" value="Ig-like_fold"/>
</dbReference>
<reference evidence="6 7" key="1">
    <citation type="submission" date="2018-11" db="EMBL/GenBank/DDBJ databases">
        <title>Proposal to divide the Flavobacteriaceae and reorganize its genera based on Amino Acid Identity values calculated from whole genome sequences.</title>
        <authorList>
            <person name="Nicholson A.C."/>
            <person name="Gulvik C.A."/>
            <person name="Whitney A.M."/>
            <person name="Humrighouse B.W."/>
            <person name="Bell M."/>
            <person name="Holmes B."/>
            <person name="Steigerwalt A.G."/>
            <person name="Villarma A."/>
            <person name="Sheth M."/>
            <person name="Batra D."/>
            <person name="Pryor J."/>
            <person name="Bernardet J.-F."/>
            <person name="Hugo C."/>
            <person name="Kampfer P."/>
            <person name="Newman J."/>
            <person name="McQuiston J.R."/>
        </authorList>
    </citation>
    <scope>NUCLEOTIDE SEQUENCE [LARGE SCALE GENOMIC DNA]</scope>
    <source>
        <strain evidence="4 6">G0207</strain>
        <strain evidence="5 7">H5143</strain>
    </source>
</reference>
<organism evidence="4 6">
    <name type="scientific">Chryseobacterium shandongense</name>
    <dbReference type="NCBI Taxonomy" id="1493872"/>
    <lineage>
        <taxon>Bacteria</taxon>
        <taxon>Pseudomonadati</taxon>
        <taxon>Bacteroidota</taxon>
        <taxon>Flavobacteriia</taxon>
        <taxon>Flavobacteriales</taxon>
        <taxon>Weeksellaceae</taxon>
        <taxon>Chryseobacterium group</taxon>
        <taxon>Chryseobacterium</taxon>
    </lineage>
</organism>
<dbReference type="Proteomes" id="UP000274073">
    <property type="component" value="Chromosome"/>
</dbReference>
<feature type="transmembrane region" description="Helical" evidence="2">
    <location>
        <begin position="734"/>
        <end position="756"/>
    </location>
</feature>
<dbReference type="Pfam" id="PF07495">
    <property type="entry name" value="Y_Y_Y"/>
    <property type="match status" value="1"/>
</dbReference>
<name>A0AAD0YGQ9_9FLAO</name>
<dbReference type="Gene3D" id="2.130.10.10">
    <property type="entry name" value="YVTN repeat-like/Quinoprotein amine dehydrogenase"/>
    <property type="match status" value="2"/>
</dbReference>
<feature type="domain" description="Two component regulator three Y" evidence="3">
    <location>
        <begin position="664"/>
        <end position="727"/>
    </location>
</feature>
<keyword evidence="2" id="KW-0472">Membrane</keyword>
<evidence type="ECO:0000259" key="3">
    <source>
        <dbReference type="Pfam" id="PF07495"/>
    </source>
</evidence>
<dbReference type="InterPro" id="IPR015943">
    <property type="entry name" value="WD40/YVTN_repeat-like_dom_sf"/>
</dbReference>
<keyword evidence="1" id="KW-0597">Phosphoprotein</keyword>
<dbReference type="PANTHER" id="PTHR43547:SF2">
    <property type="entry name" value="HYBRID SIGNAL TRANSDUCTION HISTIDINE KINASE C"/>
    <property type="match status" value="1"/>
</dbReference>
<dbReference type="InterPro" id="IPR011123">
    <property type="entry name" value="Y_Y_Y"/>
</dbReference>
<dbReference type="AlphaFoldDB" id="A0AAD0YGQ9"/>
<sequence>MMSVCTYYRYVKKVCLTFFLLCIVYVCSQIPGLINYNQANGLNSSYIYHLRQDANGFIWIGTGNGLYRFDGINFTQYGKKSGLKNTDIISCEPMDDEEIFIVPFLEDFAYMKGNTIINSDLNPELKKIKCGIMLPRVNYNKKLNEVVIYSINNPQNIYLYKNGKVKVIPVGIDNHKNGPIAAINFKAENNTLYYRAKDGSIIAYNVITKISRKCNSNADLSEVIFVRDNIFITIANRKIVTIYVLENDYSFRKVRSIESLEDIYSVVIDKNHNLWIAQDQGGVLYYDQPLNKAFKSKKPVKFLEDCIINYILADQDNNIWFATRNNGLFFIAEAPFHRYVNMPLENNSSYITSIAANSKNIFLGYNITSGGLYHSGILTDLVFKKNKKIENKAVYANDMFAYFGQTDDVFEYDISKKKVRSLHVNTTIKNLIPYRRNKLLICASDGIKLYDPSLHTIKRIWNQRIYTALPYSSDSIFTGTFKDLYKLNIVTRKVKPFLNGYYFTDLKQLTDNLYLGASNSKGILLFNNKKIIAIIGEEQGLKDVQIKKVTVENKKTFWASTENGLIRIELTRGKPIIKTFTITDGLPSDNISGVVIKGDSIFVGTSKGMGILSIKRLLTQQKHINKKVIINSVSVDGKEYVDPFPNLTSEEVQNDLTFNLSFLDYASQGKINFKYKLEGLNNKWQTTNSSKVIFSTLPPGKYTFKVYGLGYNGKQSYAYTQIPFEIKPQFWQTIGFRILFIISILAVLLGAVTFYFRKKKR</sequence>
<dbReference type="Gene3D" id="2.60.40.10">
    <property type="entry name" value="Immunoglobulins"/>
    <property type="match status" value="1"/>
</dbReference>
<keyword evidence="2" id="KW-1133">Transmembrane helix</keyword>
<evidence type="ECO:0000313" key="5">
    <source>
        <dbReference type="EMBL" id="AZA94494.1"/>
    </source>
</evidence>
<keyword evidence="7" id="KW-1185">Reference proteome</keyword>
<dbReference type="GO" id="GO:0000155">
    <property type="term" value="F:phosphorelay sensor kinase activity"/>
    <property type="evidence" value="ECO:0007669"/>
    <property type="project" value="TreeGrafter"/>
</dbReference>
<dbReference type="InterPro" id="IPR011047">
    <property type="entry name" value="Quinoprotein_ADH-like_sf"/>
</dbReference>
<dbReference type="Proteomes" id="UP000281741">
    <property type="component" value="Chromosome"/>
</dbReference>